<organism evidence="1 2">
    <name type="scientific">Trifolium medium</name>
    <dbReference type="NCBI Taxonomy" id="97028"/>
    <lineage>
        <taxon>Eukaryota</taxon>
        <taxon>Viridiplantae</taxon>
        <taxon>Streptophyta</taxon>
        <taxon>Embryophyta</taxon>
        <taxon>Tracheophyta</taxon>
        <taxon>Spermatophyta</taxon>
        <taxon>Magnoliopsida</taxon>
        <taxon>eudicotyledons</taxon>
        <taxon>Gunneridae</taxon>
        <taxon>Pentapetalae</taxon>
        <taxon>rosids</taxon>
        <taxon>fabids</taxon>
        <taxon>Fabales</taxon>
        <taxon>Fabaceae</taxon>
        <taxon>Papilionoideae</taxon>
        <taxon>50 kb inversion clade</taxon>
        <taxon>NPAAA clade</taxon>
        <taxon>Hologalegina</taxon>
        <taxon>IRL clade</taxon>
        <taxon>Trifolieae</taxon>
        <taxon>Trifolium</taxon>
    </lineage>
</organism>
<feature type="non-terminal residue" evidence="1">
    <location>
        <position position="100"/>
    </location>
</feature>
<dbReference type="Proteomes" id="UP000265520">
    <property type="component" value="Unassembled WGS sequence"/>
</dbReference>
<proteinExistence type="predicted"/>
<feature type="non-terminal residue" evidence="1">
    <location>
        <position position="1"/>
    </location>
</feature>
<sequence>GDEGDLFSDERSESDKSESYQLLLQVEGGNGLKSTCGAGHVVLSCTKEGVGVTDIIKHVPVEVIVGESVPGVQTMTRLVEVEEESCPWIPSVLEGKEGLE</sequence>
<dbReference type="EMBL" id="LXQA010254959">
    <property type="protein sequence ID" value="MCI38369.1"/>
    <property type="molecule type" value="Genomic_DNA"/>
</dbReference>
<accession>A0A392RPX3</accession>
<reference evidence="1 2" key="1">
    <citation type="journal article" date="2018" name="Front. Plant Sci.">
        <title>Red Clover (Trifolium pratense) and Zigzag Clover (T. medium) - A Picture of Genomic Similarities and Differences.</title>
        <authorList>
            <person name="Dluhosova J."/>
            <person name="Istvanek J."/>
            <person name="Nedelnik J."/>
            <person name="Repkova J."/>
        </authorList>
    </citation>
    <scope>NUCLEOTIDE SEQUENCE [LARGE SCALE GENOMIC DNA]</scope>
    <source>
        <strain evidence="2">cv. 10/8</strain>
        <tissue evidence="1">Leaf</tissue>
    </source>
</reference>
<dbReference type="AlphaFoldDB" id="A0A392RPX3"/>
<keyword evidence="2" id="KW-1185">Reference proteome</keyword>
<comment type="caution">
    <text evidence="1">The sequence shown here is derived from an EMBL/GenBank/DDBJ whole genome shotgun (WGS) entry which is preliminary data.</text>
</comment>
<evidence type="ECO:0000313" key="1">
    <source>
        <dbReference type="EMBL" id="MCI38369.1"/>
    </source>
</evidence>
<name>A0A392RPX3_9FABA</name>
<protein>
    <submittedName>
        <fullName evidence="1">Uncharacterized protein</fullName>
    </submittedName>
</protein>
<evidence type="ECO:0000313" key="2">
    <source>
        <dbReference type="Proteomes" id="UP000265520"/>
    </source>
</evidence>